<dbReference type="SUPFAM" id="SSF103473">
    <property type="entry name" value="MFS general substrate transporter"/>
    <property type="match status" value="1"/>
</dbReference>
<keyword evidence="3 5" id="KW-1133">Transmembrane helix</keyword>
<dbReference type="Proteomes" id="UP001303046">
    <property type="component" value="Unassembled WGS sequence"/>
</dbReference>
<evidence type="ECO:0000256" key="3">
    <source>
        <dbReference type="ARBA" id="ARBA00022989"/>
    </source>
</evidence>
<dbReference type="InterPro" id="IPR011701">
    <property type="entry name" value="MFS"/>
</dbReference>
<feature type="transmembrane region" description="Helical" evidence="5">
    <location>
        <begin position="311"/>
        <end position="338"/>
    </location>
</feature>
<dbReference type="Gene3D" id="1.20.1250.20">
    <property type="entry name" value="MFS general substrate transporter like domains"/>
    <property type="match status" value="1"/>
</dbReference>
<protein>
    <recommendedName>
        <fullName evidence="6">Reverse transcriptase domain-containing protein</fullName>
    </recommendedName>
</protein>
<dbReference type="Pfam" id="PF00078">
    <property type="entry name" value="RVT_1"/>
    <property type="match status" value="1"/>
</dbReference>
<feature type="transmembrane region" description="Helical" evidence="5">
    <location>
        <begin position="548"/>
        <end position="567"/>
    </location>
</feature>
<feature type="transmembrane region" description="Helical" evidence="5">
    <location>
        <begin position="392"/>
        <end position="413"/>
    </location>
</feature>
<accession>A0ABR1DZ19</accession>
<sequence>MPLFVTFIDLKKPFDSVETEALDNRDVPTQYIKVLRELYNNFTTGISPFYNNIIIDVKSRVRHGDTTSPKIFTATLENPMRMLEWNDMGVKVDDWQLHHLRFADDIVLITPSISQAERMLTEFDEKCKCIRLQLNLQEKINGSEGDQGEGDLNREERRRSILENLLSRQGDGYDPQRPRSWRAVNVEPMMVMVAFSFGFFITSQSPFMYWARCVQIARSTEGQDLENATVICAQLSVHDDLQNIVEKDIASTKIFLQAASTVPTMITAPLIGTWSDKRGRKNPLLYTIFGFSIYMLLQLLATLTYEHINIYYWYFAAEFLIGLTGSVGSMFSTSLTIVTDDCRHKLRPGSSTVPIRIGVASFLQSFGTCLGTFGMTTLAVPANFPASSRKDSYIGAALIQFGSAALAWVYAFFMVRETHFPLDDGYLYNRLNSQLDASPSVSSNTHVEQPKPLVKKLQEYISALVDVLTQKRPGWTRCCLMMSLFLIFVEFLAMDASLLFLYVKRRPFSWSDKLFSYFNLVRGVLFSVGMVVCPLLLTLVHWLGKDSLMIIIGMAASAISFLMISLAHTTKEIFITTAFGVLCGGIAVGYRSFLPRMVPKEQTARLLTVCSIIMAFCPMISAAIFNSIFNATIEWWPGFAFFVGGLLQLFVLLGQGSIHILMRPQWRIEKQLKEQMMAHTLTIGDENGRRDGEPPTSATDASDHAVMNVVTLQHTLPPQ</sequence>
<evidence type="ECO:0000259" key="6">
    <source>
        <dbReference type="PROSITE" id="PS50878"/>
    </source>
</evidence>
<comment type="subcellular location">
    <subcellularLocation>
        <location evidence="1">Membrane</location>
        <topology evidence="1">Multi-pass membrane protein</topology>
    </subcellularLocation>
</comment>
<gene>
    <name evidence="7" type="primary">Necator_chrV.g18992</name>
    <name evidence="7" type="ORF">RB195_014201</name>
</gene>
<feature type="transmembrane region" description="Helical" evidence="5">
    <location>
        <begin position="635"/>
        <end position="653"/>
    </location>
</feature>
<dbReference type="Pfam" id="PF07690">
    <property type="entry name" value="MFS_1"/>
    <property type="match status" value="1"/>
</dbReference>
<feature type="transmembrane region" description="Helical" evidence="5">
    <location>
        <begin position="573"/>
        <end position="594"/>
    </location>
</feature>
<feature type="transmembrane region" description="Helical" evidence="5">
    <location>
        <begin position="606"/>
        <end position="629"/>
    </location>
</feature>
<feature type="transmembrane region" description="Helical" evidence="5">
    <location>
        <begin position="523"/>
        <end position="543"/>
    </location>
</feature>
<dbReference type="PANTHER" id="PTHR23507">
    <property type="entry name" value="ZGC:174356"/>
    <property type="match status" value="1"/>
</dbReference>
<feature type="transmembrane region" description="Helical" evidence="5">
    <location>
        <begin position="359"/>
        <end position="380"/>
    </location>
</feature>
<dbReference type="InterPro" id="IPR036259">
    <property type="entry name" value="MFS_trans_sf"/>
</dbReference>
<feature type="transmembrane region" description="Helical" evidence="5">
    <location>
        <begin position="478"/>
        <end position="503"/>
    </location>
</feature>
<name>A0ABR1DZ19_NECAM</name>
<dbReference type="EMBL" id="JAVFWL010000005">
    <property type="protein sequence ID" value="KAK6755675.1"/>
    <property type="molecule type" value="Genomic_DNA"/>
</dbReference>
<dbReference type="PROSITE" id="PS50878">
    <property type="entry name" value="RT_POL"/>
    <property type="match status" value="1"/>
</dbReference>
<dbReference type="InterPro" id="IPR000477">
    <property type="entry name" value="RT_dom"/>
</dbReference>
<evidence type="ECO:0000313" key="8">
    <source>
        <dbReference type="Proteomes" id="UP001303046"/>
    </source>
</evidence>
<feature type="domain" description="Reverse transcriptase" evidence="6">
    <location>
        <begin position="1"/>
        <end position="186"/>
    </location>
</feature>
<evidence type="ECO:0000256" key="5">
    <source>
        <dbReference type="SAM" id="Phobius"/>
    </source>
</evidence>
<proteinExistence type="predicted"/>
<organism evidence="7 8">
    <name type="scientific">Necator americanus</name>
    <name type="common">Human hookworm</name>
    <dbReference type="NCBI Taxonomy" id="51031"/>
    <lineage>
        <taxon>Eukaryota</taxon>
        <taxon>Metazoa</taxon>
        <taxon>Ecdysozoa</taxon>
        <taxon>Nematoda</taxon>
        <taxon>Chromadorea</taxon>
        <taxon>Rhabditida</taxon>
        <taxon>Rhabditina</taxon>
        <taxon>Rhabditomorpha</taxon>
        <taxon>Strongyloidea</taxon>
        <taxon>Ancylostomatidae</taxon>
        <taxon>Bunostominae</taxon>
        <taxon>Necator</taxon>
    </lineage>
</organism>
<dbReference type="PANTHER" id="PTHR23507:SF6">
    <property type="entry name" value="PROTON-COUPLED FOLATE TRANSPORTER"/>
    <property type="match status" value="1"/>
</dbReference>
<keyword evidence="8" id="KW-1185">Reference proteome</keyword>
<evidence type="ECO:0000256" key="1">
    <source>
        <dbReference type="ARBA" id="ARBA00004141"/>
    </source>
</evidence>
<keyword evidence="4 5" id="KW-0472">Membrane</keyword>
<evidence type="ECO:0000256" key="4">
    <source>
        <dbReference type="ARBA" id="ARBA00023136"/>
    </source>
</evidence>
<feature type="transmembrane region" description="Helical" evidence="5">
    <location>
        <begin position="189"/>
        <end position="211"/>
    </location>
</feature>
<evidence type="ECO:0000313" key="7">
    <source>
        <dbReference type="EMBL" id="KAK6755675.1"/>
    </source>
</evidence>
<feature type="transmembrane region" description="Helical" evidence="5">
    <location>
        <begin position="284"/>
        <end position="305"/>
    </location>
</feature>
<comment type="caution">
    <text evidence="7">The sequence shown here is derived from an EMBL/GenBank/DDBJ whole genome shotgun (WGS) entry which is preliminary data.</text>
</comment>
<evidence type="ECO:0000256" key="2">
    <source>
        <dbReference type="ARBA" id="ARBA00022692"/>
    </source>
</evidence>
<reference evidence="7 8" key="1">
    <citation type="submission" date="2023-08" db="EMBL/GenBank/DDBJ databases">
        <title>A Necator americanus chromosomal reference genome.</title>
        <authorList>
            <person name="Ilik V."/>
            <person name="Petrzelkova K.J."/>
            <person name="Pardy F."/>
            <person name="Fuh T."/>
            <person name="Niatou-Singa F.S."/>
            <person name="Gouil Q."/>
            <person name="Baker L."/>
            <person name="Ritchie M.E."/>
            <person name="Jex A.R."/>
            <person name="Gazzola D."/>
            <person name="Li H."/>
            <person name="Toshio Fujiwara R."/>
            <person name="Zhan B."/>
            <person name="Aroian R.V."/>
            <person name="Pafco B."/>
            <person name="Schwarz E.M."/>
        </authorList>
    </citation>
    <scope>NUCLEOTIDE SEQUENCE [LARGE SCALE GENOMIC DNA]</scope>
    <source>
        <strain evidence="7 8">Aroian</strain>
        <tissue evidence="7">Whole animal</tissue>
    </source>
</reference>
<keyword evidence="2 5" id="KW-0812">Transmembrane</keyword>